<accession>A0ABP5BSQ5</accession>
<organism evidence="1 2">
    <name type="scientific">Nocardioides panacihumi</name>
    <dbReference type="NCBI Taxonomy" id="400774"/>
    <lineage>
        <taxon>Bacteria</taxon>
        <taxon>Bacillati</taxon>
        <taxon>Actinomycetota</taxon>
        <taxon>Actinomycetes</taxon>
        <taxon>Propionibacteriales</taxon>
        <taxon>Nocardioidaceae</taxon>
        <taxon>Nocardioides</taxon>
    </lineage>
</organism>
<sequence>MSRRDYSPWVSPEDVGRYAESLPLVKRKGTESRPGWYVNNRLVARLHDENTVVIRVPLDERESLLAAYPDSFGVPPRMETHHKVEAYLDRADPRAVRAAIDLAWQMQAR</sequence>
<proteinExistence type="predicted"/>
<evidence type="ECO:0000313" key="2">
    <source>
        <dbReference type="Proteomes" id="UP001500571"/>
    </source>
</evidence>
<reference evidence="2" key="1">
    <citation type="journal article" date="2019" name="Int. J. Syst. Evol. Microbiol.">
        <title>The Global Catalogue of Microorganisms (GCM) 10K type strain sequencing project: providing services to taxonomists for standard genome sequencing and annotation.</title>
        <authorList>
            <consortium name="The Broad Institute Genomics Platform"/>
            <consortium name="The Broad Institute Genome Sequencing Center for Infectious Disease"/>
            <person name="Wu L."/>
            <person name="Ma J."/>
        </authorList>
    </citation>
    <scope>NUCLEOTIDE SEQUENCE [LARGE SCALE GENOMIC DNA]</scope>
    <source>
        <strain evidence="2">JCM 15309</strain>
    </source>
</reference>
<keyword evidence="2" id="KW-1185">Reference proteome</keyword>
<protein>
    <recommendedName>
        <fullName evidence="3">MmcQ/YjbR family DNA-binding protein</fullName>
    </recommendedName>
</protein>
<evidence type="ECO:0008006" key="3">
    <source>
        <dbReference type="Google" id="ProtNLM"/>
    </source>
</evidence>
<dbReference type="Proteomes" id="UP001500571">
    <property type="component" value="Unassembled WGS sequence"/>
</dbReference>
<name>A0ABP5BSQ5_9ACTN</name>
<gene>
    <name evidence="1" type="ORF">GCM10009798_06130</name>
</gene>
<evidence type="ECO:0000313" key="1">
    <source>
        <dbReference type="EMBL" id="GAA1949690.1"/>
    </source>
</evidence>
<comment type="caution">
    <text evidence="1">The sequence shown here is derived from an EMBL/GenBank/DDBJ whole genome shotgun (WGS) entry which is preliminary data.</text>
</comment>
<dbReference type="EMBL" id="BAAAPB010000001">
    <property type="protein sequence ID" value="GAA1949690.1"/>
    <property type="molecule type" value="Genomic_DNA"/>
</dbReference>